<gene>
    <name evidence="2" type="ORF">E6K81_13120</name>
</gene>
<dbReference type="PANTHER" id="PTHR34819:SF3">
    <property type="entry name" value="CELL SURFACE PROTEIN"/>
    <property type="match status" value="1"/>
</dbReference>
<dbReference type="PANTHER" id="PTHR34819">
    <property type="entry name" value="LARGE CYSTEINE-RICH PERIPLASMIC PROTEIN OMCB"/>
    <property type="match status" value="1"/>
</dbReference>
<evidence type="ECO:0000313" key="2">
    <source>
        <dbReference type="EMBL" id="TMQ70222.1"/>
    </source>
</evidence>
<evidence type="ECO:0000313" key="3">
    <source>
        <dbReference type="Proteomes" id="UP000319771"/>
    </source>
</evidence>
<dbReference type="InterPro" id="IPR013783">
    <property type="entry name" value="Ig-like_fold"/>
</dbReference>
<feature type="non-terminal residue" evidence="2">
    <location>
        <position position="1"/>
    </location>
</feature>
<feature type="domain" description="DUF11" evidence="1">
    <location>
        <begin position="85"/>
        <end position="202"/>
    </location>
</feature>
<evidence type="ECO:0000259" key="1">
    <source>
        <dbReference type="Pfam" id="PF01345"/>
    </source>
</evidence>
<dbReference type="InterPro" id="IPR047589">
    <property type="entry name" value="DUF11_rpt"/>
</dbReference>
<sequence length="2126" mass="219068">DDRPITGVGFRPRHLLVKRQDTAPAVWRTGSVNGDVTLPTLPLAPYANGTQAFLSDGFELGTDAAVNTSGKVYFWSSFRDVASMDLAVTATVSDSTPNERDLVTYTIRVRNLGPENATGVALQDTLPRGVTYRTYVPSRGVYDPATGIWTLGSVVSGDSATLAIAAVVDTGTTGTAITNLASLSALDQTDSNNSDDQGSATIRVQASDLALRMEADHPSPRETDPVAFTLTVVNRGPDAATGITVRDSLPAGLDFVSATPSRGAYLPPATWSLGSLAAGDSATLTVRTTVALGTGGTTITHHAAIQGSDQADPRAGDRADSATVYVALAPGIQVTAAQPTVTEWPGTQTVRLMTLTVLNSSAAASRLDRLVLSNRTAGSGTPAELDAELGDVRLYRDDGDGSFAPSADSLLAQARAGGGAVAFDTLGVSVPAGSLVRLHLVLDVPLTARDGDVLDLGIDGESDVGFDQVVTFLNPWPVNPAGGVTVDGMAAAQITVRAHPDSLISVGAVRVLALDATLPPNGYEPDVLKGVSLVNRGDAAPSLDLRRVELWGDGGDGVFDAGSGDDFPLGVTAWNGSAWTVSGLFIPIPAGGRRIFASADVADSAGIGRRIELGFEGPGTTGVDVSSGNDGPLDAAVAGSRVITIGPGPSRIVAAASPQTAGVLLPGESGITVFQFSLQNLSAQPETLTSVTFQNTSSGPGTPSERDAEWLPLSLRLETDPIATSSFSGGRAVFGGLTVTLGPGTTTRFQVASGASLKARDGDLLDVSIPGAPDLIFSKGVLLTGAWPLAPDGSFTVDGMSLAQIAVAGQATPDLLTGSARNNALDVVIPANGYQTDTLQFLVVQNHGDAQPLLDIPRVEAWADDGDGVFEPDPASGTADRLLGPLYFIGGVWALGGFSLPVPPGGQRVFISCDVARDATESRTVRFSLPASPIVGLGMASSNDGPRDGELLNPVTMTISTIDRMTFTTQNIAAGSAAPGDTQIVLAHLVGRNTYADSTKTLTGLTLTNLTRTPAVASQSELDGEVQSLQLRADAPNGPVLATGYFLVGRAAFSGFSWSVPPGASRDLYLTGDLSSTAATDGDVIGAAVNVESALQFADFTSLSARFPLNSGAAWTVDGMTADQIVNWGAPAVSLSPDDVPTLALDWTVPRNGYRDDVLEGVRLANDGTATAADLRELHLWKDGGDGTFDRGTGDDVDLGAMSFIAGRWSSATLSEPLGRAGVRLFASVAPSSAAADSASVRLVIPIGGLTVTSANDGPTDRPIANPGALLMSTSHLLASLVMGASVSVVGDAVTAHMTVRNLGLQAITAITPSALKASGDGRLSVVGGPTPASLDLAPGTEGTFDWTLRADSTGTTTLSADASGFELGTGILNQTLPASTSPHQIFAGADSLLMYSTESMPFSVNRGQTGVVPLTLTFTHPGGSAVSDILLRNVSIRLENEAGDPVVPRSLLARVGANEGTSVYAELRALPESGSRIDLTLSPPVRVRGGGGTGAQASLRLSLDILDTTWVASAEDAISGSPVRIALDRGQPYPLLSGLTRIVAAATELDVAVVSDAARTAARGQSAVTLLTVQATNPGPVGLGPEIRLSTFGVTLVDSTRTPLSRPSRVLKRIRVTAGTQLVTDRSLTASDDTLITLDLSPDLTLALNTPVTISIAADIADSADVGVVRLRLADSTTFEVRNTNTGTLLPTIQQAPPIEGPAVAVVARSDSLRARAVPGLPPSLTVGSTGVLAMTVLLSHPGSAWTGTITLGQLMVRCRDQLSNTLPPAAFVDRARVLLRGVEVGLVTNFPSTRDAFALPLSGVTLAPGEQVPAGLFQMTIGGPDILAHDANLGTPVAAGPDIGAEFPLSSGITALEAPARDLAVGFEDRMPAVLVADGAEIPAARLALRNTSPNGQIRLDHLVLLAADPALTAIALGDAVSRVRAYTADTLWADTGDLPLGTTAGLLTAATTLVLPGGAPVPIELRITLRPGAPFDGLRVGCRADGIGVVQPGSPLLAVAVAAENGQSFPFWTQAASAGATTLTDSYANFPNPFAAGRQTSRFVYYLRGDARVRLDLWTTRGDRVRTLLDDVPMARGLHQDVTWDGRNERGTVVVNGAYLAEIRVRYQDGSTERMLRKVAVVR</sequence>
<proteinExistence type="predicted"/>
<comment type="caution">
    <text evidence="2">The sequence shown here is derived from an EMBL/GenBank/DDBJ whole genome shotgun (WGS) entry which is preliminary data.</text>
</comment>
<accession>A0A538U2W2</accession>
<name>A0A538U2W2_UNCEI</name>
<dbReference type="Gene3D" id="2.60.40.10">
    <property type="entry name" value="Immunoglobulins"/>
    <property type="match status" value="1"/>
</dbReference>
<feature type="domain" description="DUF11" evidence="1">
    <location>
        <begin position="208"/>
        <end position="324"/>
    </location>
</feature>
<reference evidence="2 3" key="1">
    <citation type="journal article" date="2019" name="Nat. Microbiol.">
        <title>Mediterranean grassland soil C-N compound turnover is dependent on rainfall and depth, and is mediated by genomically divergent microorganisms.</title>
        <authorList>
            <person name="Diamond S."/>
            <person name="Andeer P.F."/>
            <person name="Li Z."/>
            <person name="Crits-Christoph A."/>
            <person name="Burstein D."/>
            <person name="Anantharaman K."/>
            <person name="Lane K.R."/>
            <person name="Thomas B.C."/>
            <person name="Pan C."/>
            <person name="Northen T.R."/>
            <person name="Banfield J.F."/>
        </authorList>
    </citation>
    <scope>NUCLEOTIDE SEQUENCE [LARGE SCALE GENOMIC DNA]</scope>
    <source>
        <strain evidence="2">WS_11</strain>
    </source>
</reference>
<dbReference type="EMBL" id="VBPB01000241">
    <property type="protein sequence ID" value="TMQ70222.1"/>
    <property type="molecule type" value="Genomic_DNA"/>
</dbReference>
<organism evidence="2 3">
    <name type="scientific">Eiseniibacteriota bacterium</name>
    <dbReference type="NCBI Taxonomy" id="2212470"/>
    <lineage>
        <taxon>Bacteria</taxon>
        <taxon>Candidatus Eiseniibacteriota</taxon>
    </lineage>
</organism>
<dbReference type="Gene3D" id="2.60.40.3080">
    <property type="match status" value="1"/>
</dbReference>
<dbReference type="InterPro" id="IPR001434">
    <property type="entry name" value="OmcB-like_DUF11"/>
</dbReference>
<dbReference type="Pfam" id="PF01345">
    <property type="entry name" value="DUF11"/>
    <property type="match status" value="2"/>
</dbReference>
<dbReference type="InterPro" id="IPR051172">
    <property type="entry name" value="Chlamydia_OmcB"/>
</dbReference>
<protein>
    <submittedName>
        <fullName evidence="2">DUF11 domain-containing protein</fullName>
    </submittedName>
</protein>
<dbReference type="Gene3D" id="2.60.40.4070">
    <property type="match status" value="1"/>
</dbReference>
<dbReference type="NCBIfam" id="TIGR01451">
    <property type="entry name" value="B_ant_repeat"/>
    <property type="match status" value="2"/>
</dbReference>
<dbReference type="Proteomes" id="UP000319771">
    <property type="component" value="Unassembled WGS sequence"/>
</dbReference>